<keyword evidence="6" id="KW-0812">Transmembrane</keyword>
<evidence type="ECO:0000256" key="3">
    <source>
        <dbReference type="PROSITE-ProRule" id="PRU00284"/>
    </source>
</evidence>
<sequence length="792" mass="83967">MNDPKVPVSPSPALTRAPLLTSAGTGAVPGGAKPASQTTGQTTGRGVGRTPARRPQPGTPEGGLATALGRLTIPQKLLALTLALGLPLAGVAGVLGSAYLREYARSGQQMAVAGDYASLEHLQLKLREIRGAAPSDVPAQTVEEIAQTVNTLEQALERSRTPQSLTLAQALGEKVGEIEDTVAARGADAAGLAAQINSVLSGELAQLFETLANEGQLGGTNQPGGSALVRLTTDTMAVNLPEIGRMFTTILPILDQTLSRQDGRLTGEQRATIAAAVERARELNREIERGAAQTFAARPEWRDRLGPQYALAVKQIDELFDYVEARTLEPQRVTTTFGQLLNVANPTMPSQYKAFEDTTGALRDLFAEQHAQARNRLILLLLVLGLLAALITLLVRAVAQAISRPLSHLTRASQRLSQGDFAVNVPITSQDEFALLGRSFNTVAAQLRDNQANAERERREAEQLQHNIGEFLNVTVDIADGDLTKRGKVTEDVLGNVVDSINLMVGELAGTLQQVRQASLSVAGGSERMLGSTEQIEHGARLTTEQAQRLAERAREVDRRIQALVERAQDSAAAAQRALEASQQGQRAVQGTLQGMSAVRQGTQELAVMVRALGERSEQIQAVVSTISQISSQTNLLALHASIEAAGAGEAGSRFSVVAEEVRQLADQTTDATARASRLLGDVQRDLAQLAQGVQLNVEQVEAGYRVAGEAGAQLEALGQLAGQSAQLAGQISQVSSEQAREIEQVGEGVEEIAGIAQRSQASVEQGRTVAQQLQGLATQLSAQLARFQLPS</sequence>
<evidence type="ECO:0000313" key="9">
    <source>
        <dbReference type="EMBL" id="SEJ34341.1"/>
    </source>
</evidence>
<evidence type="ECO:0000259" key="8">
    <source>
        <dbReference type="PROSITE" id="PS50885"/>
    </source>
</evidence>
<feature type="transmembrane region" description="Helical" evidence="6">
    <location>
        <begin position="77"/>
        <end position="100"/>
    </location>
</feature>
<dbReference type="Gene3D" id="6.10.340.10">
    <property type="match status" value="1"/>
</dbReference>
<keyword evidence="6" id="KW-0472">Membrane</keyword>
<keyword evidence="4" id="KW-0175">Coiled coil</keyword>
<dbReference type="OrthoDB" id="369835at2"/>
<accession>A0A1H6XZ72</accession>
<dbReference type="CDD" id="cd06225">
    <property type="entry name" value="HAMP"/>
    <property type="match status" value="1"/>
</dbReference>
<dbReference type="SMART" id="SM00283">
    <property type="entry name" value="MA"/>
    <property type="match status" value="1"/>
</dbReference>
<evidence type="ECO:0000313" key="10">
    <source>
        <dbReference type="Proteomes" id="UP000199223"/>
    </source>
</evidence>
<gene>
    <name evidence="9" type="ORF">SAMN04488058_106103</name>
</gene>
<dbReference type="SMART" id="SM00304">
    <property type="entry name" value="HAMP"/>
    <property type="match status" value="2"/>
</dbReference>
<feature type="compositionally biased region" description="Low complexity" evidence="5">
    <location>
        <begin position="37"/>
        <end position="50"/>
    </location>
</feature>
<feature type="coiled-coil region" evidence="4">
    <location>
        <begin position="444"/>
        <end position="474"/>
    </location>
</feature>
<keyword evidence="6" id="KW-1133">Transmembrane helix</keyword>
<dbReference type="EMBL" id="FNZA01000006">
    <property type="protein sequence ID" value="SEJ34341.1"/>
    <property type="molecule type" value="Genomic_DNA"/>
</dbReference>
<feature type="domain" description="HAMP" evidence="8">
    <location>
        <begin position="400"/>
        <end position="452"/>
    </location>
</feature>
<feature type="domain" description="HAMP" evidence="8">
    <location>
        <begin position="462"/>
        <end position="513"/>
    </location>
</feature>
<dbReference type="Proteomes" id="UP000199223">
    <property type="component" value="Unassembled WGS sequence"/>
</dbReference>
<dbReference type="STRING" id="856736.SAMN04488058_106103"/>
<dbReference type="Pfam" id="PF00015">
    <property type="entry name" value="MCPsignal"/>
    <property type="match status" value="1"/>
</dbReference>
<dbReference type="PANTHER" id="PTHR32089:SF114">
    <property type="entry name" value="METHYL-ACCEPTING CHEMOTAXIS PROTEIN MCPB"/>
    <property type="match status" value="1"/>
</dbReference>
<evidence type="ECO:0000259" key="7">
    <source>
        <dbReference type="PROSITE" id="PS50111"/>
    </source>
</evidence>
<dbReference type="Pfam" id="PF00672">
    <property type="entry name" value="HAMP"/>
    <property type="match status" value="1"/>
</dbReference>
<dbReference type="InterPro" id="IPR003660">
    <property type="entry name" value="HAMP_dom"/>
</dbReference>
<keyword evidence="1 3" id="KW-0807">Transducer</keyword>
<keyword evidence="10" id="KW-1185">Reference proteome</keyword>
<reference evidence="10" key="1">
    <citation type="submission" date="2016-10" db="EMBL/GenBank/DDBJ databases">
        <authorList>
            <person name="Varghese N."/>
            <person name="Submissions S."/>
        </authorList>
    </citation>
    <scope>NUCLEOTIDE SEQUENCE [LARGE SCALE GENOMIC DNA]</scope>
    <source>
        <strain evidence="10">CGMCC 1.10218</strain>
    </source>
</reference>
<dbReference type="RefSeq" id="WP_092264295.1">
    <property type="nucleotide sequence ID" value="NZ_FNZA01000006.1"/>
</dbReference>
<name>A0A1H6XZ72_9DEIO</name>
<dbReference type="AlphaFoldDB" id="A0A1H6XZ72"/>
<comment type="similarity">
    <text evidence="2">Belongs to the methyl-accepting chemotaxis (MCP) protein family.</text>
</comment>
<dbReference type="GO" id="GO:0016020">
    <property type="term" value="C:membrane"/>
    <property type="evidence" value="ECO:0007669"/>
    <property type="project" value="InterPro"/>
</dbReference>
<organism evidence="9 10">
    <name type="scientific">Deinococcus reticulitermitis</name>
    <dbReference type="NCBI Taxonomy" id="856736"/>
    <lineage>
        <taxon>Bacteria</taxon>
        <taxon>Thermotogati</taxon>
        <taxon>Deinococcota</taxon>
        <taxon>Deinococci</taxon>
        <taxon>Deinococcales</taxon>
        <taxon>Deinococcaceae</taxon>
        <taxon>Deinococcus</taxon>
    </lineage>
</organism>
<dbReference type="PROSITE" id="PS50111">
    <property type="entry name" value="CHEMOTAXIS_TRANSDUC_2"/>
    <property type="match status" value="1"/>
</dbReference>
<feature type="region of interest" description="Disordered" evidence="5">
    <location>
        <begin position="1"/>
        <end position="63"/>
    </location>
</feature>
<proteinExistence type="inferred from homology"/>
<dbReference type="InterPro" id="IPR004089">
    <property type="entry name" value="MCPsignal_dom"/>
</dbReference>
<evidence type="ECO:0000256" key="4">
    <source>
        <dbReference type="SAM" id="Coils"/>
    </source>
</evidence>
<protein>
    <submittedName>
        <fullName evidence="9">Twitching motility protein PilJ</fullName>
    </submittedName>
</protein>
<dbReference type="SUPFAM" id="SSF58104">
    <property type="entry name" value="Methyl-accepting chemotaxis protein (MCP) signaling domain"/>
    <property type="match status" value="1"/>
</dbReference>
<evidence type="ECO:0000256" key="5">
    <source>
        <dbReference type="SAM" id="MobiDB-lite"/>
    </source>
</evidence>
<feature type="domain" description="Methyl-accepting transducer" evidence="7">
    <location>
        <begin position="518"/>
        <end position="754"/>
    </location>
</feature>
<dbReference type="PROSITE" id="PS50885">
    <property type="entry name" value="HAMP"/>
    <property type="match status" value="2"/>
</dbReference>
<feature type="transmembrane region" description="Helical" evidence="6">
    <location>
        <begin position="377"/>
        <end position="399"/>
    </location>
</feature>
<evidence type="ECO:0000256" key="2">
    <source>
        <dbReference type="ARBA" id="ARBA00029447"/>
    </source>
</evidence>
<dbReference type="PANTHER" id="PTHR32089">
    <property type="entry name" value="METHYL-ACCEPTING CHEMOTAXIS PROTEIN MCPB"/>
    <property type="match status" value="1"/>
</dbReference>
<dbReference type="Gene3D" id="1.10.287.950">
    <property type="entry name" value="Methyl-accepting chemotaxis protein"/>
    <property type="match status" value="1"/>
</dbReference>
<evidence type="ECO:0000256" key="1">
    <source>
        <dbReference type="ARBA" id="ARBA00023224"/>
    </source>
</evidence>
<evidence type="ECO:0000256" key="6">
    <source>
        <dbReference type="SAM" id="Phobius"/>
    </source>
</evidence>
<dbReference type="GO" id="GO:0007165">
    <property type="term" value="P:signal transduction"/>
    <property type="evidence" value="ECO:0007669"/>
    <property type="project" value="UniProtKB-KW"/>
</dbReference>